<protein>
    <submittedName>
        <fullName evidence="5">Uncharacterized protein</fullName>
    </submittedName>
</protein>
<evidence type="ECO:0000256" key="1">
    <source>
        <dbReference type="ARBA" id="ARBA00022574"/>
    </source>
</evidence>
<evidence type="ECO:0000313" key="5">
    <source>
        <dbReference type="EnsemblPlants" id="AET5Gv20318500.5"/>
    </source>
</evidence>
<feature type="region of interest" description="Disordered" evidence="4">
    <location>
        <begin position="229"/>
        <end position="321"/>
    </location>
</feature>
<dbReference type="SUPFAM" id="SSF50978">
    <property type="entry name" value="WD40 repeat-like"/>
    <property type="match status" value="1"/>
</dbReference>
<evidence type="ECO:0000256" key="4">
    <source>
        <dbReference type="SAM" id="MobiDB-lite"/>
    </source>
</evidence>
<name>A0A453K7I3_AEGTS</name>
<evidence type="ECO:0000256" key="2">
    <source>
        <dbReference type="ARBA" id="ARBA00022737"/>
    </source>
</evidence>
<accession>A0A453K7I3</accession>
<dbReference type="AlphaFoldDB" id="A0A453K7I3"/>
<dbReference type="PANTHER" id="PTHR14221">
    <property type="entry name" value="WD REPEAT DOMAIN 44"/>
    <property type="match status" value="1"/>
</dbReference>
<sequence>MDKTVRLWDTASKACLKKFSHSDYVTSIQFNPVDDRYFISGSLDAKVRLWSIPNRQVVDWTDVNEMVTAASYSPDGQSAIIGSHQGSCRFYKTADCKISPEAQIDVQSKKRKSQAKKITGFQYAPGNPSEVLVTSADSQIRVFDGVTMVQKFREHEQPDRGGLHLRRAVRGVRERGLARLHLEDHPERARRGGHRHRHEAQDVVHHPLLRELLLQGRLRRHPVDPLAVPARQPEVAPGRRVVQRRCVQHGEPRRQARREQERRAEQGDQERRAEQPRRAVATLGPARHAVIAARQQDRSQRPGQRQRVGLGGSHGDLERRDKGVPELRDALQDQRPGQSVLLIRPA</sequence>
<dbReference type="PROSITE" id="PS50082">
    <property type="entry name" value="WD_REPEATS_2"/>
    <property type="match status" value="2"/>
</dbReference>
<dbReference type="Pfam" id="PF00400">
    <property type="entry name" value="WD40"/>
    <property type="match status" value="1"/>
</dbReference>
<dbReference type="PROSITE" id="PS50294">
    <property type="entry name" value="WD_REPEATS_REGION"/>
    <property type="match status" value="1"/>
</dbReference>
<evidence type="ECO:0000313" key="6">
    <source>
        <dbReference type="Proteomes" id="UP000015105"/>
    </source>
</evidence>
<keyword evidence="6" id="KW-1185">Reference proteome</keyword>
<feature type="repeat" description="WD" evidence="3">
    <location>
        <begin position="18"/>
        <end position="60"/>
    </location>
</feature>
<dbReference type="InterPro" id="IPR001680">
    <property type="entry name" value="WD40_rpt"/>
</dbReference>
<dbReference type="PANTHER" id="PTHR14221:SF35">
    <property type="entry name" value="OS12G0178633 PROTEIN"/>
    <property type="match status" value="1"/>
</dbReference>
<organism evidence="5 6">
    <name type="scientific">Aegilops tauschii subsp. strangulata</name>
    <name type="common">Goatgrass</name>
    <dbReference type="NCBI Taxonomy" id="200361"/>
    <lineage>
        <taxon>Eukaryota</taxon>
        <taxon>Viridiplantae</taxon>
        <taxon>Streptophyta</taxon>
        <taxon>Embryophyta</taxon>
        <taxon>Tracheophyta</taxon>
        <taxon>Spermatophyta</taxon>
        <taxon>Magnoliopsida</taxon>
        <taxon>Liliopsida</taxon>
        <taxon>Poales</taxon>
        <taxon>Poaceae</taxon>
        <taxon>BOP clade</taxon>
        <taxon>Pooideae</taxon>
        <taxon>Triticodae</taxon>
        <taxon>Triticeae</taxon>
        <taxon>Triticinae</taxon>
        <taxon>Aegilops</taxon>
    </lineage>
</organism>
<evidence type="ECO:0000256" key="3">
    <source>
        <dbReference type="PROSITE-ProRule" id="PRU00221"/>
    </source>
</evidence>
<dbReference type="SMART" id="SM00320">
    <property type="entry name" value="WD40"/>
    <property type="match status" value="3"/>
</dbReference>
<reference evidence="5" key="3">
    <citation type="journal article" date="2017" name="Nature">
        <title>Genome sequence of the progenitor of the wheat D genome Aegilops tauschii.</title>
        <authorList>
            <person name="Luo M.C."/>
            <person name="Gu Y.Q."/>
            <person name="Puiu D."/>
            <person name="Wang H."/>
            <person name="Twardziok S.O."/>
            <person name="Deal K.R."/>
            <person name="Huo N."/>
            <person name="Zhu T."/>
            <person name="Wang L."/>
            <person name="Wang Y."/>
            <person name="McGuire P.E."/>
            <person name="Liu S."/>
            <person name="Long H."/>
            <person name="Ramasamy R.K."/>
            <person name="Rodriguez J.C."/>
            <person name="Van S.L."/>
            <person name="Yuan L."/>
            <person name="Wang Z."/>
            <person name="Xia Z."/>
            <person name="Xiao L."/>
            <person name="Anderson O.D."/>
            <person name="Ouyang S."/>
            <person name="Liang Y."/>
            <person name="Zimin A.V."/>
            <person name="Pertea G."/>
            <person name="Qi P."/>
            <person name="Bennetzen J.L."/>
            <person name="Dai X."/>
            <person name="Dawson M.W."/>
            <person name="Muller H.G."/>
            <person name="Kugler K."/>
            <person name="Rivarola-Duarte L."/>
            <person name="Spannagl M."/>
            <person name="Mayer K.F.X."/>
            <person name="Lu F.H."/>
            <person name="Bevan M.W."/>
            <person name="Leroy P."/>
            <person name="Li P."/>
            <person name="You F.M."/>
            <person name="Sun Q."/>
            <person name="Liu Z."/>
            <person name="Lyons E."/>
            <person name="Wicker T."/>
            <person name="Salzberg S.L."/>
            <person name="Devos K.M."/>
            <person name="Dvorak J."/>
        </authorList>
    </citation>
    <scope>NUCLEOTIDE SEQUENCE [LARGE SCALE GENOMIC DNA]</scope>
    <source>
        <strain evidence="5">cv. AL8/78</strain>
    </source>
</reference>
<feature type="compositionally biased region" description="Basic and acidic residues" evidence="4">
    <location>
        <begin position="248"/>
        <end position="277"/>
    </location>
</feature>
<dbReference type="Gene3D" id="2.130.10.10">
    <property type="entry name" value="YVTN repeat-like/Quinoprotein amine dehydrogenase"/>
    <property type="match status" value="1"/>
</dbReference>
<dbReference type="EnsemblPlants" id="AET5Gv20318500.5">
    <property type="protein sequence ID" value="AET5Gv20318500.5"/>
    <property type="gene ID" value="AET5Gv20318500"/>
</dbReference>
<reference evidence="6" key="1">
    <citation type="journal article" date="2014" name="Science">
        <title>Ancient hybridizations among the ancestral genomes of bread wheat.</title>
        <authorList>
            <consortium name="International Wheat Genome Sequencing Consortium,"/>
            <person name="Marcussen T."/>
            <person name="Sandve S.R."/>
            <person name="Heier L."/>
            <person name="Spannagl M."/>
            <person name="Pfeifer M."/>
            <person name="Jakobsen K.S."/>
            <person name="Wulff B.B."/>
            <person name="Steuernagel B."/>
            <person name="Mayer K.F."/>
            <person name="Olsen O.A."/>
        </authorList>
    </citation>
    <scope>NUCLEOTIDE SEQUENCE [LARGE SCALE GENOMIC DNA]</scope>
    <source>
        <strain evidence="6">cv. AL8/78</strain>
    </source>
</reference>
<reference evidence="5" key="4">
    <citation type="submission" date="2019-03" db="UniProtKB">
        <authorList>
            <consortium name="EnsemblPlants"/>
        </authorList>
    </citation>
    <scope>IDENTIFICATION</scope>
</reference>
<dbReference type="Proteomes" id="UP000015105">
    <property type="component" value="Chromosome 5D"/>
</dbReference>
<keyword evidence="1 3" id="KW-0853">WD repeat</keyword>
<reference evidence="6" key="2">
    <citation type="journal article" date="2017" name="Nat. Plants">
        <title>The Aegilops tauschii genome reveals multiple impacts of transposons.</title>
        <authorList>
            <person name="Zhao G."/>
            <person name="Zou C."/>
            <person name="Li K."/>
            <person name="Wang K."/>
            <person name="Li T."/>
            <person name="Gao L."/>
            <person name="Zhang X."/>
            <person name="Wang H."/>
            <person name="Yang Z."/>
            <person name="Liu X."/>
            <person name="Jiang W."/>
            <person name="Mao L."/>
            <person name="Kong X."/>
            <person name="Jiao Y."/>
            <person name="Jia J."/>
        </authorList>
    </citation>
    <scope>NUCLEOTIDE SEQUENCE [LARGE SCALE GENOMIC DNA]</scope>
    <source>
        <strain evidence="6">cv. AL8/78</strain>
    </source>
</reference>
<dbReference type="InterPro" id="IPR015943">
    <property type="entry name" value="WD40/YVTN_repeat-like_dom_sf"/>
</dbReference>
<feature type="repeat" description="WD" evidence="3">
    <location>
        <begin position="1"/>
        <end position="18"/>
    </location>
</feature>
<reference evidence="5" key="5">
    <citation type="journal article" date="2021" name="G3 (Bethesda)">
        <title>Aegilops tauschii genome assembly Aet v5.0 features greater sequence contiguity and improved annotation.</title>
        <authorList>
            <person name="Wang L."/>
            <person name="Zhu T."/>
            <person name="Rodriguez J.C."/>
            <person name="Deal K.R."/>
            <person name="Dubcovsky J."/>
            <person name="McGuire P.E."/>
            <person name="Lux T."/>
            <person name="Spannagl M."/>
            <person name="Mayer K.F.X."/>
            <person name="Baldrich P."/>
            <person name="Meyers B.C."/>
            <person name="Huo N."/>
            <person name="Gu Y.Q."/>
            <person name="Zhou H."/>
            <person name="Devos K.M."/>
            <person name="Bennetzen J.L."/>
            <person name="Unver T."/>
            <person name="Budak H."/>
            <person name="Gulick P.J."/>
            <person name="Galiba G."/>
            <person name="Kalapos B."/>
            <person name="Nelson D.R."/>
            <person name="Li P."/>
            <person name="You F.M."/>
            <person name="Luo M.C."/>
            <person name="Dvorak J."/>
        </authorList>
    </citation>
    <scope>NUCLEOTIDE SEQUENCE [LARGE SCALE GENOMIC DNA]</scope>
    <source>
        <strain evidence="5">cv. AL8/78</strain>
    </source>
</reference>
<dbReference type="InterPro" id="IPR036322">
    <property type="entry name" value="WD40_repeat_dom_sf"/>
</dbReference>
<dbReference type="Gramene" id="AET5Gv20318500.5">
    <property type="protein sequence ID" value="AET5Gv20318500.5"/>
    <property type="gene ID" value="AET5Gv20318500"/>
</dbReference>
<keyword evidence="2" id="KW-0677">Repeat</keyword>
<proteinExistence type="predicted"/>
<dbReference type="InterPro" id="IPR040324">
    <property type="entry name" value="WDR44/Dgr2"/>
</dbReference>